<keyword evidence="2" id="KW-1185">Reference proteome</keyword>
<dbReference type="InterPro" id="IPR051750">
    <property type="entry name" value="Trans-sulfuration_enzymes"/>
</dbReference>
<evidence type="ECO:0000313" key="1">
    <source>
        <dbReference type="EMBL" id="RUP51835.1"/>
    </source>
</evidence>
<reference evidence="1 2" key="1">
    <citation type="journal article" date="2018" name="New Phytol.">
        <title>Phylogenomics of Endogonaceae and evolution of mycorrhizas within Mucoromycota.</title>
        <authorList>
            <person name="Chang Y."/>
            <person name="Desiro A."/>
            <person name="Na H."/>
            <person name="Sandor L."/>
            <person name="Lipzen A."/>
            <person name="Clum A."/>
            <person name="Barry K."/>
            <person name="Grigoriev I.V."/>
            <person name="Martin F.M."/>
            <person name="Stajich J.E."/>
            <person name="Smith M.E."/>
            <person name="Bonito G."/>
            <person name="Spatafora J.W."/>
        </authorList>
    </citation>
    <scope>NUCLEOTIDE SEQUENCE [LARGE SCALE GENOMIC DNA]</scope>
    <source>
        <strain evidence="1 2">GMNB39</strain>
    </source>
</reference>
<dbReference type="OrthoDB" id="310895at2759"/>
<evidence type="ECO:0000313" key="2">
    <source>
        <dbReference type="Proteomes" id="UP000268093"/>
    </source>
</evidence>
<dbReference type="GO" id="GO:0019346">
    <property type="term" value="P:transsulfuration"/>
    <property type="evidence" value="ECO:0007669"/>
    <property type="project" value="TreeGrafter"/>
</dbReference>
<sequence length="75" mass="8283">MLQARLFDTLLIAKGPSLVNTFTLASPYIILANYVQLDWAESFGVKMYIVSGSVGREDTDVLIKVFARMLKVADG</sequence>
<accession>A0A433DLZ0</accession>
<dbReference type="AlphaFoldDB" id="A0A433DLZ0"/>
<dbReference type="Proteomes" id="UP000268093">
    <property type="component" value="Unassembled WGS sequence"/>
</dbReference>
<dbReference type="PANTHER" id="PTHR42699:SF1">
    <property type="entry name" value="CYSTATHIONINE GAMMA-SYNTHASE-RELATED"/>
    <property type="match status" value="1"/>
</dbReference>
<dbReference type="PANTHER" id="PTHR42699">
    <property type="match status" value="1"/>
</dbReference>
<dbReference type="InterPro" id="IPR015422">
    <property type="entry name" value="PyrdxlP-dep_Trfase_small"/>
</dbReference>
<name>A0A433DLZ0_9FUNG</name>
<dbReference type="EMBL" id="RBNI01000414">
    <property type="protein sequence ID" value="RUP51835.1"/>
    <property type="molecule type" value="Genomic_DNA"/>
</dbReference>
<gene>
    <name evidence="1" type="ORF">BC936DRAFT_145373</name>
</gene>
<comment type="caution">
    <text evidence="1">The sequence shown here is derived from an EMBL/GenBank/DDBJ whole genome shotgun (WGS) entry which is preliminary data.</text>
</comment>
<protein>
    <submittedName>
        <fullName evidence="1">Uncharacterized protein</fullName>
    </submittedName>
</protein>
<proteinExistence type="predicted"/>
<dbReference type="Gene3D" id="3.90.1150.10">
    <property type="entry name" value="Aspartate Aminotransferase, domain 1"/>
    <property type="match status" value="1"/>
</dbReference>
<dbReference type="GO" id="GO:0003962">
    <property type="term" value="F:cystathionine gamma-synthase activity"/>
    <property type="evidence" value="ECO:0007669"/>
    <property type="project" value="TreeGrafter"/>
</dbReference>
<organism evidence="1 2">
    <name type="scientific">Jimgerdemannia flammicorona</name>
    <dbReference type="NCBI Taxonomy" id="994334"/>
    <lineage>
        <taxon>Eukaryota</taxon>
        <taxon>Fungi</taxon>
        <taxon>Fungi incertae sedis</taxon>
        <taxon>Mucoromycota</taxon>
        <taxon>Mucoromycotina</taxon>
        <taxon>Endogonomycetes</taxon>
        <taxon>Endogonales</taxon>
        <taxon>Endogonaceae</taxon>
        <taxon>Jimgerdemannia</taxon>
    </lineage>
</organism>